<dbReference type="PANTHER" id="PTHR11487:SF0">
    <property type="entry name" value="S-ACYL FATTY ACID SYNTHASE THIOESTERASE, MEDIUM CHAIN"/>
    <property type="match status" value="1"/>
</dbReference>
<dbReference type="InterPro" id="IPR029058">
    <property type="entry name" value="AB_hydrolase_fold"/>
</dbReference>
<proteinExistence type="inferred from homology"/>
<comment type="similarity">
    <text evidence="1">Belongs to the thioesterase family.</text>
</comment>
<dbReference type="Gene3D" id="3.40.50.1820">
    <property type="entry name" value="alpha/beta hydrolase"/>
    <property type="match status" value="1"/>
</dbReference>
<dbReference type="EMBL" id="KT282100">
    <property type="protein sequence ID" value="ALJ49917.1"/>
    <property type="molecule type" value="Genomic_DNA"/>
</dbReference>
<evidence type="ECO:0000256" key="1">
    <source>
        <dbReference type="ARBA" id="ARBA00007169"/>
    </source>
</evidence>
<dbReference type="InterPro" id="IPR012223">
    <property type="entry name" value="TEII"/>
</dbReference>
<dbReference type="AlphaFoldDB" id="A0A0P0G7S4"/>
<evidence type="ECO:0000313" key="5">
    <source>
        <dbReference type="EMBL" id="ALJ49917.1"/>
    </source>
</evidence>
<dbReference type="SMART" id="SM00824">
    <property type="entry name" value="PKS_TE"/>
    <property type="match status" value="1"/>
</dbReference>
<keyword evidence="2" id="KW-0378">Hydrolase</keyword>
<dbReference type="OrthoDB" id="8480037at2"/>
<accession>A0A0P0G7S4</accession>
<dbReference type="PANTHER" id="PTHR11487">
    <property type="entry name" value="THIOESTERASE"/>
    <property type="match status" value="1"/>
</dbReference>
<dbReference type="InterPro" id="IPR001031">
    <property type="entry name" value="Thioesterase"/>
</dbReference>
<dbReference type="GO" id="GO:0008610">
    <property type="term" value="P:lipid biosynthetic process"/>
    <property type="evidence" value="ECO:0007669"/>
    <property type="project" value="TreeGrafter"/>
</dbReference>
<organism evidence="5">
    <name type="scientific">Salinispora pacifica DSM 45543 = CNS-863</name>
    <dbReference type="NCBI Taxonomy" id="999542"/>
    <lineage>
        <taxon>Bacteria</taxon>
        <taxon>Bacillati</taxon>
        <taxon>Actinomycetota</taxon>
        <taxon>Actinomycetes</taxon>
        <taxon>Micromonosporales</taxon>
        <taxon>Micromonosporaceae</taxon>
        <taxon>Salinispora</taxon>
    </lineage>
</organism>
<evidence type="ECO:0000256" key="2">
    <source>
        <dbReference type="ARBA" id="ARBA00022801"/>
    </source>
</evidence>
<feature type="region of interest" description="Disordered" evidence="3">
    <location>
        <begin position="1"/>
        <end position="23"/>
    </location>
</feature>
<dbReference type="GO" id="GO:0016787">
    <property type="term" value="F:hydrolase activity"/>
    <property type="evidence" value="ECO:0007669"/>
    <property type="project" value="UniProtKB-KW"/>
</dbReference>
<protein>
    <submittedName>
        <fullName evidence="5">TlmA</fullName>
    </submittedName>
</protein>
<evidence type="ECO:0000256" key="3">
    <source>
        <dbReference type="SAM" id="MobiDB-lite"/>
    </source>
</evidence>
<gene>
    <name evidence="5" type="primary">tlmA</name>
</gene>
<sequence>MMESPDHGDGPGDADGADGGSWIRGFHPVPDPAARLVCFPHAGGSASFFFPLSRELAQRGVEVLPVQYPGRQDRRAEPNIPDLAVMADRVAEALAPRLDRPFALFGHSMGATLAYEVARRAQEAGRPPAALFVSGRRAPHRVVDDGLHLLSDRELVEDIMALDGTESGMFGDPELLELVLPAIRSDYRAAETYRFVPGPRLDCPVHALTGFSDPRVSVGELRHWAGHTDGPFELQVFPGGHFYLTDHAETITTGIAERLAAATSAA</sequence>
<dbReference type="SUPFAM" id="SSF53474">
    <property type="entry name" value="alpha/beta-Hydrolases"/>
    <property type="match status" value="1"/>
</dbReference>
<feature type="domain" description="Thioesterase TesA-like" evidence="4">
    <location>
        <begin position="37"/>
        <end position="259"/>
    </location>
</feature>
<feature type="compositionally biased region" description="Basic and acidic residues" evidence="3">
    <location>
        <begin position="1"/>
        <end position="10"/>
    </location>
</feature>
<reference evidence="5" key="1">
    <citation type="journal article" date="2015" name="ACS Chem. Biol.">
        <title>Identification of Thiotetronic Acid Antibiotic Biosynthetic Pathways by Target-directed Genome Mining.</title>
        <authorList>
            <person name="Tang X."/>
            <person name="Li J."/>
            <person name="Millan-Aguinaga N."/>
            <person name="Zhang J.J."/>
            <person name="O'Neill E.C."/>
            <person name="Ugalde J.A."/>
            <person name="Jensen P.R."/>
            <person name="Mantovani S.M."/>
            <person name="Moore B.S."/>
        </authorList>
    </citation>
    <scope>NUCLEOTIDE SEQUENCE</scope>
    <source>
        <strain evidence="5">CNS-863</strain>
    </source>
</reference>
<dbReference type="InterPro" id="IPR020802">
    <property type="entry name" value="TesA-like"/>
</dbReference>
<evidence type="ECO:0000259" key="4">
    <source>
        <dbReference type="SMART" id="SM00824"/>
    </source>
</evidence>
<dbReference type="Pfam" id="PF00975">
    <property type="entry name" value="Thioesterase"/>
    <property type="match status" value="1"/>
</dbReference>
<name>A0A0P0G7S4_SALPI</name>